<comment type="caution">
    <text evidence="1">The sequence shown here is derived from an EMBL/GenBank/DDBJ whole genome shotgun (WGS) entry which is preliminary data.</text>
</comment>
<dbReference type="AlphaFoldDB" id="A0A420MQ16"/>
<sequence>MEFRFVNEHDPVALRRRRLQAQRTQRYRQRQKEKECIEPSIYQAELSQTVDSAADNVQTTLSNNLLANTGESRPDTISSAELPVTSSQVDVNISTIDTGPDYYDEEIVDTHSTDERDDQMDPRSPDAFAGIQTARPRDNTWNDLQYATQKFVQQYLVGIHSCAGLKATPLNPLAARVEWVDHNPLNISV</sequence>
<proteinExistence type="predicted"/>
<dbReference type="VEuPathDB" id="FungiDB:FOXG_06625"/>
<accession>A0A420MQ16</accession>
<evidence type="ECO:0000313" key="1">
    <source>
        <dbReference type="EMBL" id="RKK70087.1"/>
    </source>
</evidence>
<name>A0A420MQ16_FUSOX</name>
<gene>
    <name evidence="1" type="ORF">BFJ68_g18409</name>
</gene>
<evidence type="ECO:0000313" key="2">
    <source>
        <dbReference type="Proteomes" id="UP000285860"/>
    </source>
</evidence>
<dbReference type="EMBL" id="MRCY01001533">
    <property type="protein sequence ID" value="RKK70087.1"/>
    <property type="molecule type" value="Genomic_DNA"/>
</dbReference>
<protein>
    <submittedName>
        <fullName evidence="1">Uncharacterized protein</fullName>
    </submittedName>
</protein>
<reference evidence="1 2" key="1">
    <citation type="journal article" date="2018" name="Sci. Rep.">
        <title>Characterisation of pathogen-specific regions and novel effector candidates in Fusarium oxysporum f. sp. cepae.</title>
        <authorList>
            <person name="Armitage A.D."/>
            <person name="Taylor A."/>
            <person name="Sobczyk M.K."/>
            <person name="Baxter L."/>
            <person name="Greenfield B.P."/>
            <person name="Bates H.J."/>
            <person name="Wilson F."/>
            <person name="Jackson A.C."/>
            <person name="Ott S."/>
            <person name="Harrison R.J."/>
            <person name="Clarkson J.P."/>
        </authorList>
    </citation>
    <scope>NUCLEOTIDE SEQUENCE [LARGE SCALE GENOMIC DNA]</scope>
    <source>
        <strain evidence="1 2">Fo_A28</strain>
    </source>
</reference>
<organism evidence="1 2">
    <name type="scientific">Fusarium oxysporum</name>
    <name type="common">Fusarium vascular wilt</name>
    <dbReference type="NCBI Taxonomy" id="5507"/>
    <lineage>
        <taxon>Eukaryota</taxon>
        <taxon>Fungi</taxon>
        <taxon>Dikarya</taxon>
        <taxon>Ascomycota</taxon>
        <taxon>Pezizomycotina</taxon>
        <taxon>Sordariomycetes</taxon>
        <taxon>Hypocreomycetidae</taxon>
        <taxon>Hypocreales</taxon>
        <taxon>Nectriaceae</taxon>
        <taxon>Fusarium</taxon>
        <taxon>Fusarium oxysporum species complex</taxon>
    </lineage>
</organism>
<dbReference type="Proteomes" id="UP000285860">
    <property type="component" value="Unassembled WGS sequence"/>
</dbReference>
<dbReference type="VEuPathDB" id="FungiDB:FOMG_17184"/>